<dbReference type="InterPro" id="IPR000847">
    <property type="entry name" value="LysR_HTH_N"/>
</dbReference>
<dbReference type="GO" id="GO:0003700">
    <property type="term" value="F:DNA-binding transcription factor activity"/>
    <property type="evidence" value="ECO:0007669"/>
    <property type="project" value="InterPro"/>
</dbReference>
<dbReference type="Pfam" id="PF03466">
    <property type="entry name" value="LysR_substrate"/>
    <property type="match status" value="1"/>
</dbReference>
<dbReference type="SUPFAM" id="SSF53850">
    <property type="entry name" value="Periplasmic binding protein-like II"/>
    <property type="match status" value="1"/>
</dbReference>
<evidence type="ECO:0000256" key="1">
    <source>
        <dbReference type="ARBA" id="ARBA00009437"/>
    </source>
</evidence>
<dbReference type="SUPFAM" id="SSF46785">
    <property type="entry name" value="Winged helix' DNA-binding domain"/>
    <property type="match status" value="1"/>
</dbReference>
<keyword evidence="4" id="KW-0804">Transcription</keyword>
<dbReference type="InterPro" id="IPR005119">
    <property type="entry name" value="LysR_subst-bd"/>
</dbReference>
<comment type="similarity">
    <text evidence="1">Belongs to the LysR transcriptional regulatory family.</text>
</comment>
<dbReference type="STRING" id="23.BEL05_10325"/>
<gene>
    <name evidence="6" type="ORF">BEL05_10325</name>
</gene>
<comment type="caution">
    <text evidence="6">The sequence shown here is derived from an EMBL/GenBank/DDBJ whole genome shotgun (WGS) entry which is preliminary data.</text>
</comment>
<dbReference type="Gene3D" id="3.40.190.290">
    <property type="match status" value="1"/>
</dbReference>
<proteinExistence type="inferred from homology"/>
<evidence type="ECO:0000313" key="7">
    <source>
        <dbReference type="Proteomes" id="UP000095230"/>
    </source>
</evidence>
<dbReference type="InterPro" id="IPR036390">
    <property type="entry name" value="WH_DNA-bd_sf"/>
</dbReference>
<evidence type="ECO:0000259" key="5">
    <source>
        <dbReference type="PROSITE" id="PS50931"/>
    </source>
</evidence>
<dbReference type="Gene3D" id="1.10.10.10">
    <property type="entry name" value="Winged helix-like DNA-binding domain superfamily/Winged helix DNA-binding domain"/>
    <property type="match status" value="1"/>
</dbReference>
<evidence type="ECO:0000313" key="6">
    <source>
        <dbReference type="EMBL" id="OEG72666.1"/>
    </source>
</evidence>
<accession>A0A1E5IQ63</accession>
<evidence type="ECO:0000256" key="3">
    <source>
        <dbReference type="ARBA" id="ARBA00023125"/>
    </source>
</evidence>
<dbReference type="PANTHER" id="PTHR30118">
    <property type="entry name" value="HTH-TYPE TRANSCRIPTIONAL REGULATOR LEUO-RELATED"/>
    <property type="match status" value="1"/>
</dbReference>
<feature type="domain" description="HTH lysR-type" evidence="5">
    <location>
        <begin position="17"/>
        <end position="69"/>
    </location>
</feature>
<dbReference type="RefSeq" id="WP_069671800.1">
    <property type="nucleotide sequence ID" value="NZ_MCBT01000046.1"/>
</dbReference>
<reference evidence="6 7" key="1">
    <citation type="submission" date="2016-07" db="EMBL/GenBank/DDBJ databases">
        <title>Whole-genome of two Shewanella species isolated from a digestive organ of sea cucumber Apostichopus japonicus Selenka 1867.</title>
        <authorList>
            <person name="Hong H.-H."/>
            <person name="Choi H."/>
            <person name="Cheon S."/>
            <person name="Oh J.-S."/>
            <person name="Lee H.-G."/>
            <person name="Park C."/>
        </authorList>
    </citation>
    <scope>NUCLEOTIDE SEQUENCE [LARGE SCALE GENOMIC DNA]</scope>
    <source>
        <strain evidence="6 7">CSB03KR</strain>
    </source>
</reference>
<dbReference type="GO" id="GO:0003677">
    <property type="term" value="F:DNA binding"/>
    <property type="evidence" value="ECO:0007669"/>
    <property type="project" value="UniProtKB-KW"/>
</dbReference>
<dbReference type="Proteomes" id="UP000095230">
    <property type="component" value="Unassembled WGS sequence"/>
</dbReference>
<dbReference type="PANTHER" id="PTHR30118:SF11">
    <property type="entry name" value="HTH-TYPE TRANSCRIPTIONAL REGULATOR YIDZ"/>
    <property type="match status" value="1"/>
</dbReference>
<dbReference type="Pfam" id="PF00126">
    <property type="entry name" value="HTH_1"/>
    <property type="match status" value="1"/>
</dbReference>
<dbReference type="EMBL" id="MCBT01000046">
    <property type="protein sequence ID" value="OEG72666.1"/>
    <property type="molecule type" value="Genomic_DNA"/>
</dbReference>
<dbReference type="PROSITE" id="PS50931">
    <property type="entry name" value="HTH_LYSR"/>
    <property type="match status" value="1"/>
</dbReference>
<keyword evidence="3" id="KW-0238">DNA-binding</keyword>
<protein>
    <submittedName>
        <fullName evidence="6">LysR family transcriptional regulator</fullName>
    </submittedName>
</protein>
<dbReference type="InterPro" id="IPR036388">
    <property type="entry name" value="WH-like_DNA-bd_sf"/>
</dbReference>
<evidence type="ECO:0000256" key="2">
    <source>
        <dbReference type="ARBA" id="ARBA00023015"/>
    </source>
</evidence>
<organism evidence="6 7">
    <name type="scientific">Shewanella colwelliana</name>
    <name type="common">Alteromonas colwelliana</name>
    <dbReference type="NCBI Taxonomy" id="23"/>
    <lineage>
        <taxon>Bacteria</taxon>
        <taxon>Pseudomonadati</taxon>
        <taxon>Pseudomonadota</taxon>
        <taxon>Gammaproteobacteria</taxon>
        <taxon>Alteromonadales</taxon>
        <taxon>Shewanellaceae</taxon>
        <taxon>Shewanella</taxon>
    </lineage>
</organism>
<name>A0A1E5IQ63_SHECO</name>
<dbReference type="AlphaFoldDB" id="A0A1E5IQ63"/>
<dbReference type="OrthoDB" id="8557381at2"/>
<dbReference type="InterPro" id="IPR050389">
    <property type="entry name" value="LysR-type_TF"/>
</dbReference>
<keyword evidence="2" id="KW-0805">Transcription regulation</keyword>
<sequence>MTSQTLKKIRELDVFCLMVFKVIFQTGHANIAAKQLNVSAPKISRCLNMLRATFNDELFYRRQLGLKPTPLAESLFEPICQFCDSVLKIEQSMADKGLEHTRDSLKIAVTPSIMASLSLTYARSNERTNIGRVQFILWDSDSADLIHNGEVDLGVAFDPCDDHVLCSEPVASLSHICIAANEEHDIWLVPDGVTLEEVCKYPFLCLNSKGFNDKLDPLEVFARQSGIEIKNIERVGSRDEWYSNILTMHSLAFLSCSEAAICGSLPGIKVMPLSDAEVARLHGESMAPQYLLIEAPEDYRRYSNDQRSLFIQLIKQLVSKS</sequence>
<evidence type="ECO:0000256" key="4">
    <source>
        <dbReference type="ARBA" id="ARBA00023163"/>
    </source>
</evidence>